<dbReference type="PROSITE" id="PS50262">
    <property type="entry name" value="G_PROTEIN_RECEP_F1_2"/>
    <property type="match status" value="1"/>
</dbReference>
<evidence type="ECO:0000256" key="1">
    <source>
        <dbReference type="ARBA" id="ARBA00004141"/>
    </source>
</evidence>
<dbReference type="OrthoDB" id="10036964at2759"/>
<evidence type="ECO:0000256" key="8">
    <source>
        <dbReference type="ARBA" id="ARBA00023224"/>
    </source>
</evidence>
<dbReference type="PRINTS" id="PR00237">
    <property type="entry name" value="GPCRRHODOPSN"/>
</dbReference>
<keyword evidence="7" id="KW-0675">Receptor</keyword>
<dbReference type="GO" id="GO:0005886">
    <property type="term" value="C:plasma membrane"/>
    <property type="evidence" value="ECO:0007669"/>
    <property type="project" value="TreeGrafter"/>
</dbReference>
<dbReference type="Proteomes" id="UP000675881">
    <property type="component" value="Chromosome 10"/>
</dbReference>
<keyword evidence="5" id="KW-0297">G-protein coupled receptor</keyword>
<evidence type="ECO:0000259" key="9">
    <source>
        <dbReference type="PROSITE" id="PS50262"/>
    </source>
</evidence>
<evidence type="ECO:0000313" key="10">
    <source>
        <dbReference type="EMBL" id="CAF2795722.1"/>
    </source>
</evidence>
<feature type="domain" description="G-protein coupled receptors family 1 profile" evidence="9">
    <location>
        <begin position="78"/>
        <end position="337"/>
    </location>
</feature>
<evidence type="ECO:0000256" key="3">
    <source>
        <dbReference type="ARBA" id="ARBA00022692"/>
    </source>
</evidence>
<proteinExistence type="inferred from homology"/>
<keyword evidence="8" id="KW-0807">Transducer</keyword>
<evidence type="ECO:0000256" key="4">
    <source>
        <dbReference type="ARBA" id="ARBA00022989"/>
    </source>
</evidence>
<reference evidence="10" key="1">
    <citation type="submission" date="2021-02" db="EMBL/GenBank/DDBJ databases">
        <authorList>
            <person name="Bekaert M."/>
        </authorList>
    </citation>
    <scope>NUCLEOTIDE SEQUENCE</scope>
    <source>
        <strain evidence="10">IoA-00</strain>
    </source>
</reference>
<keyword evidence="11" id="KW-1185">Reference proteome</keyword>
<evidence type="ECO:0000256" key="7">
    <source>
        <dbReference type="ARBA" id="ARBA00023170"/>
    </source>
</evidence>
<protein>
    <submittedName>
        <fullName evidence="10">(salmon louse) hypothetical protein</fullName>
    </submittedName>
</protein>
<dbReference type="GO" id="GO:0004930">
    <property type="term" value="F:G protein-coupled receptor activity"/>
    <property type="evidence" value="ECO:0007669"/>
    <property type="project" value="UniProtKB-KW"/>
</dbReference>
<evidence type="ECO:0000313" key="11">
    <source>
        <dbReference type="Proteomes" id="UP000675881"/>
    </source>
</evidence>
<accession>A0A7R8CHY8</accession>
<dbReference type="Pfam" id="PF00001">
    <property type="entry name" value="7tm_1"/>
    <property type="match status" value="1"/>
</dbReference>
<comment type="similarity">
    <text evidence="2">Belongs to the G-protein coupled receptor 1 family.</text>
</comment>
<name>A0A7R8CHY8_LEPSM</name>
<evidence type="ECO:0000256" key="5">
    <source>
        <dbReference type="ARBA" id="ARBA00023040"/>
    </source>
</evidence>
<keyword evidence="6" id="KW-0472">Membrane</keyword>
<keyword evidence="4" id="KW-1133">Transmembrane helix</keyword>
<keyword evidence="3" id="KW-0812">Transmembrane</keyword>
<gene>
    <name evidence="10" type="ORF">LSAA_2480</name>
</gene>
<comment type="subcellular location">
    <subcellularLocation>
        <location evidence="1">Membrane</location>
        <topology evidence="1">Multi-pass membrane protein</topology>
    </subcellularLocation>
</comment>
<dbReference type="SUPFAM" id="SSF81321">
    <property type="entry name" value="Family A G protein-coupled receptor-like"/>
    <property type="match status" value="1"/>
</dbReference>
<dbReference type="PANTHER" id="PTHR24243">
    <property type="entry name" value="G-PROTEIN COUPLED RECEPTOR"/>
    <property type="match status" value="1"/>
</dbReference>
<dbReference type="AlphaFoldDB" id="A0A7R8CHY8"/>
<dbReference type="EMBL" id="HG994589">
    <property type="protein sequence ID" value="CAF2795722.1"/>
    <property type="molecule type" value="Genomic_DNA"/>
</dbReference>
<dbReference type="InterPro" id="IPR000276">
    <property type="entry name" value="GPCR_Rhodpsn"/>
</dbReference>
<sequence length="398" mass="45040">MLFTRSIYVTTPLNSGPPQLKSPYCHCPLIIQLIIIRAKLTSFSHKMTDSVELLYLPEYTAVLSLIFCSLIVGIGVLGNALVILVISTSKVLRSSTNIFLLNLSIADLLVLVTCTPTVIVELVIRKDAWILGKTLCYLVPFVELAMAHTSVLIILAITGERYYAICLPLHAGSICRKSKAWILCGISWTFAFGCTAPVLATIEYSNEGDSPYCLTNVDTIWAKVYFYAMLILFFCIPLILLMFIYKRISDNLVSSSNQINFRESKAVVKSRKQVVVMIATVVFVFFACLFPFKVLTLWIVVSPHEIFDIISIETYYNLLYFCRIMFYINSAINPILYNIMSTKFREGSISSDNRGNGSKKSIVYIEERKIIVIPADGYDEEESTRKKKRKQNLRETHL</sequence>
<dbReference type="PANTHER" id="PTHR24243:SF233">
    <property type="entry name" value="THYROTROPIN-RELEASING HORMONE RECEPTOR"/>
    <property type="match status" value="1"/>
</dbReference>
<dbReference type="InterPro" id="IPR017452">
    <property type="entry name" value="GPCR_Rhodpsn_7TM"/>
</dbReference>
<evidence type="ECO:0000256" key="6">
    <source>
        <dbReference type="ARBA" id="ARBA00023136"/>
    </source>
</evidence>
<organism evidence="10 11">
    <name type="scientific">Lepeophtheirus salmonis</name>
    <name type="common">Salmon louse</name>
    <name type="synonym">Caligus salmonis</name>
    <dbReference type="NCBI Taxonomy" id="72036"/>
    <lineage>
        <taxon>Eukaryota</taxon>
        <taxon>Metazoa</taxon>
        <taxon>Ecdysozoa</taxon>
        <taxon>Arthropoda</taxon>
        <taxon>Crustacea</taxon>
        <taxon>Multicrustacea</taxon>
        <taxon>Hexanauplia</taxon>
        <taxon>Copepoda</taxon>
        <taxon>Siphonostomatoida</taxon>
        <taxon>Caligidae</taxon>
        <taxon>Lepeophtheirus</taxon>
    </lineage>
</organism>
<dbReference type="Gene3D" id="1.20.1070.10">
    <property type="entry name" value="Rhodopsin 7-helix transmembrane proteins"/>
    <property type="match status" value="1"/>
</dbReference>
<evidence type="ECO:0000256" key="2">
    <source>
        <dbReference type="ARBA" id="ARBA00010663"/>
    </source>
</evidence>